<protein>
    <recommendedName>
        <fullName evidence="4">SPOR domain-containing protein</fullName>
    </recommendedName>
</protein>
<feature type="transmembrane region" description="Helical" evidence="1">
    <location>
        <begin position="23"/>
        <end position="44"/>
    </location>
</feature>
<name>A0A097AQH3_THEKI</name>
<keyword evidence="1" id="KW-1133">Transmembrane helix</keyword>
<evidence type="ECO:0008006" key="4">
    <source>
        <dbReference type="Google" id="ProtNLM"/>
    </source>
</evidence>
<dbReference type="eggNOG" id="ENOG50334RB">
    <property type="taxonomic scope" value="Bacteria"/>
</dbReference>
<evidence type="ECO:0000313" key="2">
    <source>
        <dbReference type="EMBL" id="AIS52084.1"/>
    </source>
</evidence>
<dbReference type="Proteomes" id="UP000029669">
    <property type="component" value="Chromosome"/>
</dbReference>
<evidence type="ECO:0000256" key="1">
    <source>
        <dbReference type="SAM" id="Phobius"/>
    </source>
</evidence>
<dbReference type="STRING" id="2325.TKV_c09050"/>
<dbReference type="AlphaFoldDB" id="A0A097AQH3"/>
<accession>A0A097AQH3</accession>
<dbReference type="EMBL" id="CP009170">
    <property type="protein sequence ID" value="AIS52084.1"/>
    <property type="molecule type" value="Genomic_DNA"/>
</dbReference>
<keyword evidence="3" id="KW-1185">Reference proteome</keyword>
<reference evidence="3" key="1">
    <citation type="journal article" date="2015" name="Genome Announc.">
        <title>Whole-Genome Sequences of 80 Environmental and Clinical Isolates of Burkholderia pseudomallei.</title>
        <authorList>
            <person name="Johnson S.L."/>
            <person name="Baker A.L."/>
            <person name="Chain P.S."/>
            <person name="Currie B.J."/>
            <person name="Daligault H.E."/>
            <person name="Davenport K.W."/>
            <person name="Davis C.B."/>
            <person name="Inglis T.J."/>
            <person name="Kaestli M."/>
            <person name="Koren S."/>
            <person name="Mayo M."/>
            <person name="Merritt A.J."/>
            <person name="Price E.P."/>
            <person name="Sarovich D.S."/>
            <person name="Warner J."/>
            <person name="Rosovitz M.J."/>
        </authorList>
    </citation>
    <scope>NUCLEOTIDE SEQUENCE [LARGE SCALE GENOMIC DNA]</scope>
    <source>
        <strain evidence="3">DSM 2030</strain>
    </source>
</reference>
<dbReference type="KEGG" id="tki:TKV_c09050"/>
<organism evidence="2 3">
    <name type="scientific">Thermoanaerobacter kivui</name>
    <name type="common">Acetogenium kivui</name>
    <dbReference type="NCBI Taxonomy" id="2325"/>
    <lineage>
        <taxon>Bacteria</taxon>
        <taxon>Bacillati</taxon>
        <taxon>Bacillota</taxon>
        <taxon>Clostridia</taxon>
        <taxon>Thermoanaerobacterales</taxon>
        <taxon>Thermoanaerobacteraceae</taxon>
        <taxon>Thermoanaerobacter</taxon>
    </lineage>
</organism>
<proteinExistence type="predicted"/>
<sequence length="273" mass="32131">MYSIIYLRDFLVRIDKRMKNERMLRILIFIIIVPVISLLAGYLVSQNIIEPNISKGENSYNFDELNLKGIDIFQVVLGNYSSFEDAKYNDDLMKMKNVYSFIYKNSDEYLLIGGIFLEEEQASLFSSRLKSQGLGNDVYVYRGPVVKLRYDKKITNEVVEFEKTLQRFKEILDYMSALSYKASNDKLQDTELERLKEQLNFFRGEIKNFNDESLNKIEGKMIEIIDKITEEIKKIQISVALNDKNSFRLLQENLWQSCNEYNEFLKSIAIKNK</sequence>
<gene>
    <name evidence="2" type="ORF">TKV_c09050</name>
</gene>
<keyword evidence="1" id="KW-0472">Membrane</keyword>
<keyword evidence="1" id="KW-0812">Transmembrane</keyword>
<dbReference type="HOGENOM" id="CLU_1085600_0_0_9"/>
<evidence type="ECO:0000313" key="3">
    <source>
        <dbReference type="Proteomes" id="UP000029669"/>
    </source>
</evidence>